<dbReference type="GO" id="GO:1990166">
    <property type="term" value="P:protein localization to site of double-strand break"/>
    <property type="evidence" value="ECO:0007669"/>
    <property type="project" value="TreeGrafter"/>
</dbReference>
<keyword evidence="4" id="KW-1185">Reference proteome</keyword>
<sequence length="813" mass="93037">MAARKPDNGPTVERFKHNFKRKLVDASIRTSPGVISLLSDDDDGEENIKPPSKVKRNINEVEKWKYQSDEYVVPKRRGTAPGVSNKMSKSKSDSAVLRPKNHQLEPLSSNRKMSSSPPLPSHNNDTYLESLTLSALKRIPDTEFKRTTRRTTPTIKQEVLTPDKLNTTTDSAPVSGNDVPTLDTTKQFFLDLCIEGKTLNWNPILPLSTNLKKMTSKKASGKDKRAVFLLKWDNGIESSLDEKDFYPALCLLKENLSEFYYPNAKVISRFMNLLKDQTESFKQMELFCTLQCVPMLHPVKDLTEMYVHMLKNPKQEKREVKETTAMHDTLLEAARDARLILENKEPNSRLLSSCIKQAEFISDLLQNDFNDVIKEIRSQVDIKDTNHHLLKKLRLSLIYQTLWGQRHELALNSTVKEFVEMTVSLYQIKDNSTEALQLRHMFIGLMRVIAECCSVKDKLSTGYYHGNDAKSFCGYFTEYSLLLFKSPGTLHRMKVIFLHEIGDTWITYRVCEALLDRMDSCLVPSRIKDFSEKTMSFDKIISYYFYMYPGRAVRKEHPQLRTSVKDLQTRVAQQSPSNSVSPLVSPKRLNKPNGKGETLLHVACNKRKIPRIKALIEMGAKVNTQDNAGWTPLHEACCFGNHEVVQELTKSPDIDLTLTRGKKTQCIDGTTALHDAVENNFLNIAEFLLQKGGRDLLHLRRADGKTPLDICREPSAMKTLLKRYENVDMSSTNKEMYKTFVSPEPQNMELFLRILLQLITSYRDSNIDGLRCSSSQLEAQYNDLLMHVKLLNGHKIPLKCKLTLKQIKRVLFS</sequence>
<feature type="region of interest" description="Disordered" evidence="2">
    <location>
        <begin position="32"/>
        <end position="54"/>
    </location>
</feature>
<dbReference type="SMART" id="SM00248">
    <property type="entry name" value="ANK"/>
    <property type="match status" value="4"/>
</dbReference>
<dbReference type="GeneID" id="136802065"/>
<dbReference type="EnsemblMetazoa" id="CLYHEMT009902.1">
    <property type="protein sequence ID" value="CLYHEMP009902.1"/>
    <property type="gene ID" value="CLYHEMG009902"/>
</dbReference>
<dbReference type="InterPro" id="IPR036770">
    <property type="entry name" value="Ankyrin_rpt-contain_sf"/>
</dbReference>
<evidence type="ECO:0000256" key="1">
    <source>
        <dbReference type="PROSITE-ProRule" id="PRU00023"/>
    </source>
</evidence>
<feature type="repeat" description="ANK" evidence="1">
    <location>
        <begin position="668"/>
        <end position="692"/>
    </location>
</feature>
<evidence type="ECO:0000313" key="4">
    <source>
        <dbReference type="Proteomes" id="UP000594262"/>
    </source>
</evidence>
<protein>
    <submittedName>
        <fullName evidence="3">Uncharacterized protein</fullName>
    </submittedName>
</protein>
<keyword evidence="1" id="KW-0040">ANK repeat</keyword>
<dbReference type="RefSeq" id="XP_066914873.1">
    <property type="nucleotide sequence ID" value="XM_067058772.1"/>
</dbReference>
<dbReference type="InterPro" id="IPR002110">
    <property type="entry name" value="Ankyrin_rpt"/>
</dbReference>
<dbReference type="AlphaFoldDB" id="A0A7M5UG07"/>
<dbReference type="Pfam" id="PF00023">
    <property type="entry name" value="Ank"/>
    <property type="match status" value="1"/>
</dbReference>
<dbReference type="PROSITE" id="PS50297">
    <property type="entry name" value="ANK_REP_REGION"/>
    <property type="match status" value="2"/>
</dbReference>
<organism evidence="3 4">
    <name type="scientific">Clytia hemisphaerica</name>
    <dbReference type="NCBI Taxonomy" id="252671"/>
    <lineage>
        <taxon>Eukaryota</taxon>
        <taxon>Metazoa</taxon>
        <taxon>Cnidaria</taxon>
        <taxon>Hydrozoa</taxon>
        <taxon>Hydroidolina</taxon>
        <taxon>Leptothecata</taxon>
        <taxon>Obeliida</taxon>
        <taxon>Clytiidae</taxon>
        <taxon>Clytia</taxon>
    </lineage>
</organism>
<dbReference type="SUPFAM" id="SSF48403">
    <property type="entry name" value="Ankyrin repeat"/>
    <property type="match status" value="1"/>
</dbReference>
<name>A0A7M5UG07_9CNID</name>
<dbReference type="OrthoDB" id="273147at2759"/>
<evidence type="ECO:0000256" key="2">
    <source>
        <dbReference type="SAM" id="MobiDB-lite"/>
    </source>
</evidence>
<dbReference type="Pfam" id="PF12796">
    <property type="entry name" value="Ank_2"/>
    <property type="match status" value="1"/>
</dbReference>
<proteinExistence type="predicted"/>
<dbReference type="PROSITE" id="PS50088">
    <property type="entry name" value="ANK_REPEAT"/>
    <property type="match status" value="2"/>
</dbReference>
<accession>A0A7M5UG07</accession>
<feature type="repeat" description="ANK" evidence="1">
    <location>
        <begin position="595"/>
        <end position="627"/>
    </location>
</feature>
<dbReference type="Gene3D" id="1.25.40.20">
    <property type="entry name" value="Ankyrin repeat-containing domain"/>
    <property type="match status" value="1"/>
</dbReference>
<evidence type="ECO:0000313" key="3">
    <source>
        <dbReference type="EnsemblMetazoa" id="CLYHEMP009902.1"/>
    </source>
</evidence>
<feature type="region of interest" description="Disordered" evidence="2">
    <location>
        <begin position="75"/>
        <end position="126"/>
    </location>
</feature>
<dbReference type="GO" id="GO:0005634">
    <property type="term" value="C:nucleus"/>
    <property type="evidence" value="ECO:0007669"/>
    <property type="project" value="TreeGrafter"/>
</dbReference>
<dbReference type="InterPro" id="IPR042479">
    <property type="entry name" value="Slf1"/>
</dbReference>
<dbReference type="GO" id="GO:0035861">
    <property type="term" value="C:site of double-strand break"/>
    <property type="evidence" value="ECO:0007669"/>
    <property type="project" value="TreeGrafter"/>
</dbReference>
<dbReference type="GO" id="GO:0006974">
    <property type="term" value="P:DNA damage response"/>
    <property type="evidence" value="ECO:0007669"/>
    <property type="project" value="TreeGrafter"/>
</dbReference>
<dbReference type="Proteomes" id="UP000594262">
    <property type="component" value="Unplaced"/>
</dbReference>
<dbReference type="PANTHER" id="PTHR46677:SF1">
    <property type="entry name" value="SMC5-SMC6 COMPLEX LOCALIZATION FACTOR PROTEIN 1"/>
    <property type="match status" value="1"/>
</dbReference>
<reference evidence="3" key="1">
    <citation type="submission" date="2021-01" db="UniProtKB">
        <authorList>
            <consortium name="EnsemblMetazoa"/>
        </authorList>
    </citation>
    <scope>IDENTIFICATION</scope>
</reference>
<dbReference type="PANTHER" id="PTHR46677">
    <property type="entry name" value="SMC5-SMC6 COMPLEX LOCALIZATION FACTOR PROTEIN 1"/>
    <property type="match status" value="1"/>
</dbReference>
<feature type="compositionally biased region" description="Polar residues" evidence="2">
    <location>
        <begin position="106"/>
        <end position="126"/>
    </location>
</feature>
<dbReference type="GO" id="GO:2000781">
    <property type="term" value="P:positive regulation of double-strand break repair"/>
    <property type="evidence" value="ECO:0007669"/>
    <property type="project" value="InterPro"/>
</dbReference>